<reference evidence="2" key="1">
    <citation type="submission" date="2017-01" db="EMBL/GenBank/DDBJ databases">
        <title>Comparative genomics of anhydrobiosis in the tardigrade Hypsibius dujardini.</title>
        <authorList>
            <person name="Yoshida Y."/>
            <person name="Koutsovoulos G."/>
            <person name="Laetsch D."/>
            <person name="Stevens L."/>
            <person name="Kumar S."/>
            <person name="Horikawa D."/>
            <person name="Ishino K."/>
            <person name="Komine S."/>
            <person name="Tomita M."/>
            <person name="Blaxter M."/>
            <person name="Arakawa K."/>
        </authorList>
    </citation>
    <scope>NUCLEOTIDE SEQUENCE [LARGE SCALE GENOMIC DNA]</scope>
    <source>
        <strain evidence="2">Z151</strain>
    </source>
</reference>
<gene>
    <name evidence="1" type="ORF">BV898_07088</name>
</gene>
<proteinExistence type="predicted"/>
<dbReference type="EMBL" id="MTYJ01000045">
    <property type="protein sequence ID" value="OQV18831.1"/>
    <property type="molecule type" value="Genomic_DNA"/>
</dbReference>
<evidence type="ECO:0000313" key="2">
    <source>
        <dbReference type="Proteomes" id="UP000192578"/>
    </source>
</evidence>
<accession>A0A1W0WUF2</accession>
<evidence type="ECO:0000313" key="1">
    <source>
        <dbReference type="EMBL" id="OQV18831.1"/>
    </source>
</evidence>
<comment type="caution">
    <text evidence="1">The sequence shown here is derived from an EMBL/GenBank/DDBJ whole genome shotgun (WGS) entry which is preliminary data.</text>
</comment>
<dbReference type="AlphaFoldDB" id="A0A1W0WUF2"/>
<dbReference type="Proteomes" id="UP000192578">
    <property type="component" value="Unassembled WGS sequence"/>
</dbReference>
<name>A0A1W0WUF2_HYPEX</name>
<protein>
    <submittedName>
        <fullName evidence="1">Uncharacterized protein</fullName>
    </submittedName>
</protein>
<keyword evidence="2" id="KW-1185">Reference proteome</keyword>
<dbReference type="OrthoDB" id="6136903at2759"/>
<organism evidence="1 2">
    <name type="scientific">Hypsibius exemplaris</name>
    <name type="common">Freshwater tardigrade</name>
    <dbReference type="NCBI Taxonomy" id="2072580"/>
    <lineage>
        <taxon>Eukaryota</taxon>
        <taxon>Metazoa</taxon>
        <taxon>Ecdysozoa</taxon>
        <taxon>Tardigrada</taxon>
        <taxon>Eutardigrada</taxon>
        <taxon>Parachela</taxon>
        <taxon>Hypsibioidea</taxon>
        <taxon>Hypsibiidae</taxon>
        <taxon>Hypsibius</taxon>
    </lineage>
</organism>
<sequence length="75" mass="8429">MNSRQSLPNNSSGLFSAPSSVHLQLQNQAMRMEISRFESVHPHIYAVYDLVEMIGDPGLAQQIRERVVCIEGKSE</sequence>